<gene>
    <name evidence="5" type="ORF">IAA83_04335</name>
</gene>
<evidence type="ECO:0000256" key="3">
    <source>
        <dbReference type="ARBA" id="ARBA00023239"/>
    </source>
</evidence>
<comment type="caution">
    <text evidence="5">The sequence shown here is derived from an EMBL/GenBank/DDBJ whole genome shotgun (WGS) entry which is preliminary data.</text>
</comment>
<keyword evidence="3" id="KW-0456">Lyase</keyword>
<proteinExistence type="predicted"/>
<dbReference type="Pfam" id="PF02666">
    <property type="entry name" value="PS_Dcarbxylase"/>
    <property type="match status" value="1"/>
</dbReference>
<evidence type="ECO:0000256" key="2">
    <source>
        <dbReference type="ARBA" id="ARBA00023145"/>
    </source>
</evidence>
<evidence type="ECO:0000256" key="1">
    <source>
        <dbReference type="ARBA" id="ARBA00022793"/>
    </source>
</evidence>
<dbReference type="PANTHER" id="PTHR10067:SF17">
    <property type="entry name" value="PHOSPHATIDYLSERINE DECARBOXYLASE PROENZYME 2"/>
    <property type="match status" value="1"/>
</dbReference>
<accession>A0A9D1JTV4</accession>
<dbReference type="GO" id="GO:0008654">
    <property type="term" value="P:phospholipid biosynthetic process"/>
    <property type="evidence" value="ECO:0007669"/>
    <property type="project" value="InterPro"/>
</dbReference>
<reference evidence="5" key="1">
    <citation type="submission" date="2020-10" db="EMBL/GenBank/DDBJ databases">
        <authorList>
            <person name="Gilroy R."/>
        </authorList>
    </citation>
    <scope>NUCLEOTIDE SEQUENCE</scope>
    <source>
        <strain evidence="5">ChiBcec16-1751</strain>
    </source>
</reference>
<dbReference type="EMBL" id="DVJJ01000068">
    <property type="protein sequence ID" value="HIS64584.1"/>
    <property type="molecule type" value="Genomic_DNA"/>
</dbReference>
<evidence type="ECO:0000256" key="4">
    <source>
        <dbReference type="ARBA" id="ARBA00023317"/>
    </source>
</evidence>
<dbReference type="PANTHER" id="PTHR10067">
    <property type="entry name" value="PHOSPHATIDYLSERINE DECARBOXYLASE"/>
    <property type="match status" value="1"/>
</dbReference>
<reference evidence="5" key="2">
    <citation type="journal article" date="2021" name="PeerJ">
        <title>Extensive microbial diversity within the chicken gut microbiome revealed by metagenomics and culture.</title>
        <authorList>
            <person name="Gilroy R."/>
            <person name="Ravi A."/>
            <person name="Getino M."/>
            <person name="Pursley I."/>
            <person name="Horton D.L."/>
            <person name="Alikhan N.F."/>
            <person name="Baker D."/>
            <person name="Gharbi K."/>
            <person name="Hall N."/>
            <person name="Watson M."/>
            <person name="Adriaenssens E.M."/>
            <person name="Foster-Nyarko E."/>
            <person name="Jarju S."/>
            <person name="Secka A."/>
            <person name="Antonio M."/>
            <person name="Oren A."/>
            <person name="Chaudhuri R.R."/>
            <person name="La Ragione R."/>
            <person name="Hildebrand F."/>
            <person name="Pallen M.J."/>
        </authorList>
    </citation>
    <scope>NUCLEOTIDE SEQUENCE</scope>
    <source>
        <strain evidence="5">ChiBcec16-1751</strain>
    </source>
</reference>
<keyword evidence="2" id="KW-0865">Zymogen</keyword>
<dbReference type="GO" id="GO:0004609">
    <property type="term" value="F:phosphatidylserine decarboxylase activity"/>
    <property type="evidence" value="ECO:0007669"/>
    <property type="project" value="InterPro"/>
</dbReference>
<keyword evidence="4" id="KW-0670">Pyruvate</keyword>
<dbReference type="AlphaFoldDB" id="A0A9D1JTV4"/>
<dbReference type="InterPro" id="IPR003817">
    <property type="entry name" value="PS_Dcarbxylase"/>
</dbReference>
<name>A0A9D1JTV4_9FIRM</name>
<sequence length="274" mass="30680">MRSRSAPEPSRSLRFLYGTTVGRLLLKPLVQPGLSRAAGWLLSQRVSRCLIAPFVRRSGIDLGDYLPEDYGSYNEFFCRRIRPELRPLSSAALVSPCDGRASAYPITDDLRLTVKHTIYSVSSLLQNEALARQFAGGTALILRLAVDDYHRYCFPLDGTVRETGTIPGRFHTVQPIGNDQYLIYKENARQYTVLHSDKLGAVAMVEVGALLVGRIVNHPLTGTVCRGQEKGYFQFGGSTIVLLLQKHVSLPQEFFRNTAQGWETRIYWGESLLD</sequence>
<evidence type="ECO:0000313" key="5">
    <source>
        <dbReference type="EMBL" id="HIS64584.1"/>
    </source>
</evidence>
<dbReference type="Proteomes" id="UP000886741">
    <property type="component" value="Unassembled WGS sequence"/>
</dbReference>
<organism evidence="5 6">
    <name type="scientific">Candidatus Avoscillospira avistercoris</name>
    <dbReference type="NCBI Taxonomy" id="2840707"/>
    <lineage>
        <taxon>Bacteria</taxon>
        <taxon>Bacillati</taxon>
        <taxon>Bacillota</taxon>
        <taxon>Clostridia</taxon>
        <taxon>Eubacteriales</taxon>
        <taxon>Oscillospiraceae</taxon>
        <taxon>Oscillospiraceae incertae sedis</taxon>
        <taxon>Candidatus Avoscillospira</taxon>
    </lineage>
</organism>
<evidence type="ECO:0000313" key="6">
    <source>
        <dbReference type="Proteomes" id="UP000886741"/>
    </source>
</evidence>
<protein>
    <submittedName>
        <fullName evidence="5">Phosphatidylserine decarboxylase</fullName>
    </submittedName>
</protein>
<keyword evidence="1" id="KW-0210">Decarboxylase</keyword>